<feature type="transmembrane region" description="Helical" evidence="1">
    <location>
        <begin position="470"/>
        <end position="493"/>
    </location>
</feature>
<dbReference type="OrthoDB" id="415411at2759"/>
<feature type="domain" description="PDZ" evidence="2">
    <location>
        <begin position="560"/>
        <end position="638"/>
    </location>
</feature>
<dbReference type="SUPFAM" id="SSF53649">
    <property type="entry name" value="Alkaline phosphatase-like"/>
    <property type="match status" value="1"/>
</dbReference>
<accession>A0A0V1CQE2</accession>
<name>A0A0V1CQE2_TRIBR</name>
<comment type="caution">
    <text evidence="3">The sequence shown here is derived from an EMBL/GenBank/DDBJ whole genome shotgun (WGS) entry which is preliminary data.</text>
</comment>
<evidence type="ECO:0000259" key="2">
    <source>
        <dbReference type="PROSITE" id="PS50106"/>
    </source>
</evidence>
<dbReference type="Pfam" id="PF01663">
    <property type="entry name" value="Phosphodiest"/>
    <property type="match status" value="1"/>
</dbReference>
<evidence type="ECO:0000313" key="4">
    <source>
        <dbReference type="Proteomes" id="UP000054653"/>
    </source>
</evidence>
<keyword evidence="1" id="KW-0472">Membrane</keyword>
<evidence type="ECO:0000313" key="3">
    <source>
        <dbReference type="EMBL" id="KRY51384.1"/>
    </source>
</evidence>
<gene>
    <name evidence="3" type="primary">Enpp5</name>
    <name evidence="3" type="ORF">T03_3512</name>
</gene>
<dbReference type="InterPro" id="IPR036034">
    <property type="entry name" value="PDZ_sf"/>
</dbReference>
<reference evidence="3 4" key="1">
    <citation type="submission" date="2015-01" db="EMBL/GenBank/DDBJ databases">
        <title>Evolution of Trichinella species and genotypes.</title>
        <authorList>
            <person name="Korhonen P.K."/>
            <person name="Edoardo P."/>
            <person name="Giuseppe L.R."/>
            <person name="Gasser R.B."/>
        </authorList>
    </citation>
    <scope>NUCLEOTIDE SEQUENCE [LARGE SCALE GENOMIC DNA]</scope>
    <source>
        <strain evidence="3">ISS120</strain>
    </source>
</reference>
<keyword evidence="4" id="KW-1185">Reference proteome</keyword>
<keyword evidence="1" id="KW-1133">Transmembrane helix</keyword>
<dbReference type="InterPro" id="IPR001478">
    <property type="entry name" value="PDZ"/>
</dbReference>
<dbReference type="CDD" id="cd16018">
    <property type="entry name" value="Enpp"/>
    <property type="match status" value="1"/>
</dbReference>
<dbReference type="Gene3D" id="3.30.1360.180">
    <property type="match status" value="1"/>
</dbReference>
<organism evidence="3 4">
    <name type="scientific">Trichinella britovi</name>
    <name type="common">Parasitic roundworm</name>
    <dbReference type="NCBI Taxonomy" id="45882"/>
    <lineage>
        <taxon>Eukaryota</taxon>
        <taxon>Metazoa</taxon>
        <taxon>Ecdysozoa</taxon>
        <taxon>Nematoda</taxon>
        <taxon>Enoplea</taxon>
        <taxon>Dorylaimia</taxon>
        <taxon>Trichinellida</taxon>
        <taxon>Trichinellidae</taxon>
        <taxon>Trichinella</taxon>
    </lineage>
</organism>
<dbReference type="InterPro" id="IPR017850">
    <property type="entry name" value="Alkaline_phosphatase_core_sf"/>
</dbReference>
<proteinExistence type="predicted"/>
<evidence type="ECO:0000256" key="1">
    <source>
        <dbReference type="SAM" id="Phobius"/>
    </source>
</evidence>
<dbReference type="STRING" id="45882.A0A0V1CQE2"/>
<dbReference type="EMBL" id="JYDI01000127">
    <property type="protein sequence ID" value="KRY51384.1"/>
    <property type="molecule type" value="Genomic_DNA"/>
</dbReference>
<dbReference type="PANTHER" id="PTHR10151">
    <property type="entry name" value="ECTONUCLEOTIDE PYROPHOSPHATASE/PHOSPHODIESTERASE"/>
    <property type="match status" value="1"/>
</dbReference>
<dbReference type="GO" id="GO:0016787">
    <property type="term" value="F:hydrolase activity"/>
    <property type="evidence" value="ECO:0007669"/>
    <property type="project" value="UniProtKB-ARBA"/>
</dbReference>
<dbReference type="AlphaFoldDB" id="A0A0V1CQE2"/>
<dbReference type="SMART" id="SM00228">
    <property type="entry name" value="PDZ"/>
    <property type="match status" value="1"/>
</dbReference>
<keyword evidence="1" id="KW-0812">Transmembrane</keyword>
<dbReference type="Gene3D" id="3.40.720.10">
    <property type="entry name" value="Alkaline Phosphatase, subunit A"/>
    <property type="match status" value="1"/>
</dbReference>
<dbReference type="Proteomes" id="UP000054653">
    <property type="component" value="Unassembled WGS sequence"/>
</dbReference>
<dbReference type="InterPro" id="IPR002591">
    <property type="entry name" value="Phosphodiest/P_Trfase"/>
</dbReference>
<sequence>MDISKSKSAYGFSGWRKSSLFFLIGCTFLTGVLISVMFNRGIFSSWRRLFSKDPDPPLVLLVSYDGFRWDYLERSKNLVSFQWLLEHGVHATNGLVNSYITVTAPNHYGIVTGLYEESHGIVANKFFDPIMNKSFNYFVDTSSTDAAFFSGIPLWQLNDDAAGSNRRSGCMMWVGCDVPINGKHPTHYMTYNGSADWVARVQKLISWFTDEKDPINFGLLYIEEPDKIGHQVGPDSPKISQMVERLDVLTGYLLMRLNEEHLLDRMNFIFTSDHGMASVPKMNAIRLDSFLDNSSYKIFGNSPNLNILPNPDKEDEIYNLLKNKVPHLTVYKKNEIPEFYHYNNSDRVMPLVIESDLHWRLITSDEEESTDNSTIGQHGYSNLISDMHPYFIAYGPAFKKNFQVDTFQSIDIYELICYILNMEPAPNNGSFDRVKQLLIDEGKRRQLDTETRLIFKSPANCFVHLFSCDFFNGIFILGIFLTLCLILICFGFLDGYCKRVGGLCYVDKNSYAENFYAIVFDDETVVKIEIKITIPVPNSFFSFDTLKKMFLDEYEKVIFNLDMKNIDRNVKFGLKVKIEYKNEVIVSSVLPDSISYNYFKVGDRILCINNTLIKNEHDIRKFLLQRNDTLQVLLCREPKFLGCENYEDKSKEEEEEKLKNLKSLPVDVQDILRKQWRILVNDAPLQTMEPSTVTGKLQLQPNQVHTYLIVSDVPPKKRLISTPKS</sequence>
<protein>
    <submittedName>
        <fullName evidence="3">Ectonucleotide pyrophosphatase/phosphodiesterase family member 5</fullName>
    </submittedName>
</protein>
<dbReference type="PROSITE" id="PS50106">
    <property type="entry name" value="PDZ"/>
    <property type="match status" value="1"/>
</dbReference>
<feature type="transmembrane region" description="Helical" evidence="1">
    <location>
        <begin position="20"/>
        <end position="38"/>
    </location>
</feature>
<dbReference type="OMA" id="LEANEGW"/>
<dbReference type="PANTHER" id="PTHR10151:SF120">
    <property type="entry name" value="BIS(5'-ADENOSYL)-TRIPHOSPHATASE"/>
    <property type="match status" value="1"/>
</dbReference>
<dbReference type="SUPFAM" id="SSF50156">
    <property type="entry name" value="PDZ domain-like"/>
    <property type="match status" value="1"/>
</dbReference>